<accession>A0A327R1K8</accession>
<evidence type="ECO:0008006" key="3">
    <source>
        <dbReference type="Google" id="ProtNLM"/>
    </source>
</evidence>
<dbReference type="InterPro" id="IPR047715">
    <property type="entry name" value="EboA_dom"/>
</dbReference>
<reference evidence="1 2" key="1">
    <citation type="submission" date="2018-06" db="EMBL/GenBank/DDBJ databases">
        <title>Genomic Encyclopedia of Archaeal and Bacterial Type Strains, Phase II (KMG-II): from individual species to whole genera.</title>
        <authorList>
            <person name="Goeker M."/>
        </authorList>
    </citation>
    <scope>NUCLEOTIDE SEQUENCE [LARGE SCALE GENOMIC DNA]</scope>
    <source>
        <strain evidence="1 2">DSM 23857</strain>
    </source>
</reference>
<dbReference type="NCBIfam" id="NF035938">
    <property type="entry name" value="EboA_domain"/>
    <property type="match status" value="1"/>
</dbReference>
<protein>
    <recommendedName>
        <fullName evidence="3">EboA family metabolite traffic protein</fullName>
    </recommendedName>
</protein>
<proteinExistence type="predicted"/>
<gene>
    <name evidence="1" type="ORF">LX64_00363</name>
</gene>
<evidence type="ECO:0000313" key="2">
    <source>
        <dbReference type="Proteomes" id="UP000249547"/>
    </source>
</evidence>
<dbReference type="EMBL" id="QLLL01000001">
    <property type="protein sequence ID" value="RAJ10756.1"/>
    <property type="molecule type" value="Genomic_DNA"/>
</dbReference>
<dbReference type="RefSeq" id="WP_111595885.1">
    <property type="nucleotide sequence ID" value="NZ_QLLL01000001.1"/>
</dbReference>
<organism evidence="1 2">
    <name type="scientific">Chitinophaga skermanii</name>
    <dbReference type="NCBI Taxonomy" id="331697"/>
    <lineage>
        <taxon>Bacteria</taxon>
        <taxon>Pseudomonadati</taxon>
        <taxon>Bacteroidota</taxon>
        <taxon>Chitinophagia</taxon>
        <taxon>Chitinophagales</taxon>
        <taxon>Chitinophagaceae</taxon>
        <taxon>Chitinophaga</taxon>
    </lineage>
</organism>
<sequence>MGKEFVYDQGAFRSLLEDLLFTYASEQGKQWLDGKLGQYAAQFVKSQFNATFSAIPRFVGKQVITLSTQEAEKLDALVPGFSALPLSIDRLARTWWILQVPTNNEDQYITTIEPLFLAAEMNELVTLYRALPLLAFPSHWTHLTSEGIRSNIASVQDAVMLQNPYPASYLNENAWNQLVLKAIFTNKPVHQIIGLDERANASLALVLSDYAHERWAAGRTVDPMLWRLVGPFINEKNLPDITRVLQAENNVEREAAALACAAADYPPAKTLLQQSNLAQAVENGSLTWNTVASRLI</sequence>
<keyword evidence="2" id="KW-1185">Reference proteome</keyword>
<evidence type="ECO:0000313" key="1">
    <source>
        <dbReference type="EMBL" id="RAJ10756.1"/>
    </source>
</evidence>
<dbReference type="OrthoDB" id="325673at2"/>
<comment type="caution">
    <text evidence="1">The sequence shown here is derived from an EMBL/GenBank/DDBJ whole genome shotgun (WGS) entry which is preliminary data.</text>
</comment>
<dbReference type="Proteomes" id="UP000249547">
    <property type="component" value="Unassembled WGS sequence"/>
</dbReference>
<name>A0A327R1K8_9BACT</name>
<dbReference type="AlphaFoldDB" id="A0A327R1K8"/>